<gene>
    <name evidence="2" type="ORF">BK699_13185</name>
</gene>
<dbReference type="Proteomes" id="UP000195152">
    <property type="component" value="Unassembled WGS sequence"/>
</dbReference>
<organism evidence="2 3">
    <name type="scientific">Bacillus thuringiensis serovar mexicanensis</name>
    <dbReference type="NCBI Taxonomy" id="180868"/>
    <lineage>
        <taxon>Bacteria</taxon>
        <taxon>Bacillati</taxon>
        <taxon>Bacillota</taxon>
        <taxon>Bacilli</taxon>
        <taxon>Bacillales</taxon>
        <taxon>Bacillaceae</taxon>
        <taxon>Bacillus</taxon>
        <taxon>Bacillus cereus group</taxon>
    </lineage>
</organism>
<evidence type="ECO:0000313" key="3">
    <source>
        <dbReference type="Proteomes" id="UP000195152"/>
    </source>
</evidence>
<name>A0A242W776_BACTU</name>
<dbReference type="RefSeq" id="WP_000394147.1">
    <property type="nucleotide sequence ID" value="NZ_NFCF01000073.1"/>
</dbReference>
<sequence>MEFFKKVKMLTVVTVVSAGLVGCGNNAELEAQLQAKDQKIAALQAELKTLRQEANMSITSNAGEKVSPISIKWENTNIPSRVDKDGFKDLKVGMSIEKTYRTLQREAGKGWTSSDGGVIYEFSSDFGYQKIRISYKNDKMISADYQDNKGNHEVIQ</sequence>
<reference evidence="2 3" key="1">
    <citation type="submission" date="2016-10" db="EMBL/GenBank/DDBJ databases">
        <title>Comparative genomics of Bacillus thuringiensis reveals a path to pathogens against multiple invertebrate hosts.</title>
        <authorList>
            <person name="Zheng J."/>
            <person name="Gao Q."/>
            <person name="Liu H."/>
            <person name="Peng D."/>
            <person name="Ruan L."/>
            <person name="Sun M."/>
        </authorList>
    </citation>
    <scope>NUCLEOTIDE SEQUENCE [LARGE SCALE GENOMIC DNA]</scope>
    <source>
        <strain evidence="2">BGSC 4AC1</strain>
    </source>
</reference>
<proteinExistence type="predicted"/>
<evidence type="ECO:0008006" key="4">
    <source>
        <dbReference type="Google" id="ProtNLM"/>
    </source>
</evidence>
<evidence type="ECO:0000256" key="1">
    <source>
        <dbReference type="SAM" id="Coils"/>
    </source>
</evidence>
<feature type="coiled-coil region" evidence="1">
    <location>
        <begin position="26"/>
        <end position="53"/>
    </location>
</feature>
<evidence type="ECO:0000313" key="2">
    <source>
        <dbReference type="EMBL" id="OTW48129.1"/>
    </source>
</evidence>
<keyword evidence="1" id="KW-0175">Coiled coil</keyword>
<dbReference type="EMBL" id="NFCF01000073">
    <property type="protein sequence ID" value="OTW48129.1"/>
    <property type="molecule type" value="Genomic_DNA"/>
</dbReference>
<protein>
    <recommendedName>
        <fullName evidence="4">Lipoprotein</fullName>
    </recommendedName>
</protein>
<dbReference type="PROSITE" id="PS51257">
    <property type="entry name" value="PROKAR_LIPOPROTEIN"/>
    <property type="match status" value="1"/>
</dbReference>
<dbReference type="AlphaFoldDB" id="A0A242W776"/>
<comment type="caution">
    <text evidence="2">The sequence shown here is derived from an EMBL/GenBank/DDBJ whole genome shotgun (WGS) entry which is preliminary data.</text>
</comment>
<accession>A0A242W776</accession>